<comment type="caution">
    <text evidence="2">The sequence shown here is derived from an EMBL/GenBank/DDBJ whole genome shotgun (WGS) entry which is preliminary data.</text>
</comment>
<dbReference type="Proteomes" id="UP001230220">
    <property type="component" value="Unassembled WGS sequence"/>
</dbReference>
<feature type="domain" description="RNA polymerase sigma factor 70 region 4 type 2" evidence="1">
    <location>
        <begin position="81"/>
        <end position="114"/>
    </location>
</feature>
<sequence length="145" mass="16750">MQPLEKDLDIKRTKENLDEYLKSFQRIKFRITVEDVSKSEGSIIKVPGGSTGSSSNGNLVLKKMETAKKENERIEEYLDFILESIAKLSPADQRIILLKYFYEMDDEEIAEEIGFAIRWTKHLINESEISLAYIIGCTEFKKAHK</sequence>
<dbReference type="InterPro" id="IPR013249">
    <property type="entry name" value="RNA_pol_sigma70_r4_t2"/>
</dbReference>
<dbReference type="RefSeq" id="WP_307410264.1">
    <property type="nucleotide sequence ID" value="NZ_JAUSUR010000007.1"/>
</dbReference>
<dbReference type="Pfam" id="PF08281">
    <property type="entry name" value="Sigma70_r4_2"/>
    <property type="match status" value="1"/>
</dbReference>
<evidence type="ECO:0000313" key="2">
    <source>
        <dbReference type="EMBL" id="MDQ0362546.1"/>
    </source>
</evidence>
<dbReference type="InterPro" id="IPR036388">
    <property type="entry name" value="WH-like_DNA-bd_sf"/>
</dbReference>
<protein>
    <submittedName>
        <fullName evidence="2">ArpU family phage transcriptional regulator</fullName>
    </submittedName>
</protein>
<dbReference type="EMBL" id="JAUSUR010000007">
    <property type="protein sequence ID" value="MDQ0362546.1"/>
    <property type="molecule type" value="Genomic_DNA"/>
</dbReference>
<evidence type="ECO:0000313" key="3">
    <source>
        <dbReference type="Proteomes" id="UP001230220"/>
    </source>
</evidence>
<evidence type="ECO:0000259" key="1">
    <source>
        <dbReference type="Pfam" id="PF08281"/>
    </source>
</evidence>
<dbReference type="Gene3D" id="1.10.10.10">
    <property type="entry name" value="Winged helix-like DNA-binding domain superfamily/Winged helix DNA-binding domain"/>
    <property type="match status" value="1"/>
</dbReference>
<reference evidence="2 3" key="1">
    <citation type="submission" date="2023-07" db="EMBL/GenBank/DDBJ databases">
        <title>Genomic Encyclopedia of Type Strains, Phase IV (KMG-IV): sequencing the most valuable type-strain genomes for metagenomic binning, comparative biology and taxonomic classification.</title>
        <authorList>
            <person name="Goeker M."/>
        </authorList>
    </citation>
    <scope>NUCLEOTIDE SEQUENCE [LARGE SCALE GENOMIC DNA]</scope>
    <source>
        <strain evidence="2 3">DSM 16784</strain>
    </source>
</reference>
<dbReference type="InterPro" id="IPR013324">
    <property type="entry name" value="RNA_pol_sigma_r3/r4-like"/>
</dbReference>
<dbReference type="SUPFAM" id="SSF88659">
    <property type="entry name" value="Sigma3 and sigma4 domains of RNA polymerase sigma factors"/>
    <property type="match status" value="1"/>
</dbReference>
<keyword evidence="3" id="KW-1185">Reference proteome</keyword>
<proteinExistence type="predicted"/>
<name>A0ABU0E6U9_9FIRM</name>
<gene>
    <name evidence="2" type="ORF">J2S15_003300</name>
</gene>
<organism evidence="2 3">
    <name type="scientific">Breznakia pachnodae</name>
    <dbReference type="NCBI Taxonomy" id="265178"/>
    <lineage>
        <taxon>Bacteria</taxon>
        <taxon>Bacillati</taxon>
        <taxon>Bacillota</taxon>
        <taxon>Erysipelotrichia</taxon>
        <taxon>Erysipelotrichales</taxon>
        <taxon>Erysipelotrichaceae</taxon>
        <taxon>Breznakia</taxon>
    </lineage>
</organism>
<accession>A0ABU0E6U9</accession>